<keyword evidence="2" id="KW-1185">Reference proteome</keyword>
<gene>
    <name evidence="1" type="ORF">GT003_10365</name>
</gene>
<dbReference type="AlphaFoldDB" id="A0A7X4YN17"/>
<name>A0A7X4YN17_9BACL</name>
<dbReference type="EMBL" id="JAAAMU010000004">
    <property type="protein sequence ID" value="NBC69395.1"/>
    <property type="molecule type" value="Genomic_DNA"/>
</dbReference>
<dbReference type="OrthoDB" id="2910128at2"/>
<organism evidence="1 2">
    <name type="scientific">Paenibacillus sacheonensis</name>
    <dbReference type="NCBI Taxonomy" id="742054"/>
    <lineage>
        <taxon>Bacteria</taxon>
        <taxon>Bacillati</taxon>
        <taxon>Bacillota</taxon>
        <taxon>Bacilli</taxon>
        <taxon>Bacillales</taxon>
        <taxon>Paenibacillaceae</taxon>
        <taxon>Paenibacillus</taxon>
    </lineage>
</organism>
<accession>A0A7X4YN17</accession>
<evidence type="ECO:0000313" key="1">
    <source>
        <dbReference type="EMBL" id="NBC69395.1"/>
    </source>
</evidence>
<proteinExistence type="predicted"/>
<sequence length="226" mass="24756">MKRIGCLHAHHSNIDLIEEALHAFDVELVHFVEPGLDRLKHDAEFSLQDSEKKVLETIGWVSRCHVDAILVTCTYFTGLLHDDSRQLGVPVIKIDEPLNELLIGQEGSAVFVFTNPATVAGTMAQFERFAAGKGNGIFAEAKLLPGTFELIMQGRKEEYVQAVTEGLQRIAMEQPEACIVAAQLSMVPAARQVAALAGNKGIRIVNQLDALTGCLVKQLSIARRSR</sequence>
<protein>
    <recommendedName>
        <fullName evidence="3">Asp/Glu/hydantoin racemase</fullName>
    </recommendedName>
</protein>
<evidence type="ECO:0000313" key="2">
    <source>
        <dbReference type="Proteomes" id="UP000558113"/>
    </source>
</evidence>
<reference evidence="1 2" key="1">
    <citation type="submission" date="2020-01" db="EMBL/GenBank/DDBJ databases">
        <title>Paenibacillus soybeanensis sp. nov. isolated from the nodules of soybean (Glycine max(L.) Merr).</title>
        <authorList>
            <person name="Wang H."/>
        </authorList>
    </citation>
    <scope>NUCLEOTIDE SEQUENCE [LARGE SCALE GENOMIC DNA]</scope>
    <source>
        <strain evidence="1 2">DSM 23054</strain>
    </source>
</reference>
<dbReference type="RefSeq" id="WP_161697154.1">
    <property type="nucleotide sequence ID" value="NZ_JAAAMU010000004.1"/>
</dbReference>
<comment type="caution">
    <text evidence="1">The sequence shown here is derived from an EMBL/GenBank/DDBJ whole genome shotgun (WGS) entry which is preliminary data.</text>
</comment>
<evidence type="ECO:0008006" key="3">
    <source>
        <dbReference type="Google" id="ProtNLM"/>
    </source>
</evidence>
<dbReference type="Proteomes" id="UP000558113">
    <property type="component" value="Unassembled WGS sequence"/>
</dbReference>